<evidence type="ECO:0000256" key="1">
    <source>
        <dbReference type="ARBA" id="ARBA00022468"/>
    </source>
</evidence>
<evidence type="ECO:0000256" key="6">
    <source>
        <dbReference type="ARBA" id="ARBA00022833"/>
    </source>
</evidence>
<keyword evidence="1" id="KW-0343">GTPase activation</keyword>
<dbReference type="Pfam" id="PF00620">
    <property type="entry name" value="RhoGAP"/>
    <property type="match status" value="1"/>
</dbReference>
<evidence type="ECO:0000259" key="11">
    <source>
        <dbReference type="PROSITE" id="PS50081"/>
    </source>
</evidence>
<feature type="region of interest" description="Disordered" evidence="9">
    <location>
        <begin position="624"/>
        <end position="648"/>
    </location>
</feature>
<evidence type="ECO:0000256" key="10">
    <source>
        <dbReference type="SAM" id="SignalP"/>
    </source>
</evidence>
<dbReference type="GO" id="GO:0005634">
    <property type="term" value="C:nucleus"/>
    <property type="evidence" value="ECO:0007669"/>
    <property type="project" value="TreeGrafter"/>
</dbReference>
<dbReference type="OrthoDB" id="2218807at2759"/>
<keyword evidence="2" id="KW-0217">Developmental protein</keyword>
<feature type="signal peptide" evidence="10">
    <location>
        <begin position="1"/>
        <end position="17"/>
    </location>
</feature>
<dbReference type="GO" id="GO:0051256">
    <property type="term" value="P:mitotic spindle midzone assembly"/>
    <property type="evidence" value="ECO:0007669"/>
    <property type="project" value="TreeGrafter"/>
</dbReference>
<dbReference type="InterPro" id="IPR008936">
    <property type="entry name" value="Rho_GTPase_activation_prot"/>
</dbReference>
<name>A0A834XX52_APHGI</name>
<dbReference type="SMART" id="SM00109">
    <property type="entry name" value="C1"/>
    <property type="match status" value="1"/>
</dbReference>
<evidence type="ECO:0000256" key="2">
    <source>
        <dbReference type="ARBA" id="ARBA00022473"/>
    </source>
</evidence>
<feature type="domain" description="Rho-GAP" evidence="12">
    <location>
        <begin position="395"/>
        <end position="584"/>
    </location>
</feature>
<comment type="caution">
    <text evidence="13">The sequence shown here is derived from an EMBL/GenBank/DDBJ whole genome shotgun (WGS) entry which is preliminary data.</text>
</comment>
<protein>
    <recommendedName>
        <fullName evidence="15">Rac GTPase-activating protein 1</fullName>
    </recommendedName>
</protein>
<organism evidence="13 14">
    <name type="scientific">Aphidius gifuensis</name>
    <name type="common">Parasitoid wasp</name>
    <dbReference type="NCBI Taxonomy" id="684658"/>
    <lineage>
        <taxon>Eukaryota</taxon>
        <taxon>Metazoa</taxon>
        <taxon>Ecdysozoa</taxon>
        <taxon>Arthropoda</taxon>
        <taxon>Hexapoda</taxon>
        <taxon>Insecta</taxon>
        <taxon>Pterygota</taxon>
        <taxon>Neoptera</taxon>
        <taxon>Endopterygota</taxon>
        <taxon>Hymenoptera</taxon>
        <taxon>Apocrita</taxon>
        <taxon>Ichneumonoidea</taxon>
        <taxon>Braconidae</taxon>
        <taxon>Aphidiinae</taxon>
        <taxon>Aphidius</taxon>
    </lineage>
</organism>
<dbReference type="GO" id="GO:0097149">
    <property type="term" value="C:centralspindlin complex"/>
    <property type="evidence" value="ECO:0007669"/>
    <property type="project" value="TreeGrafter"/>
</dbReference>
<dbReference type="AlphaFoldDB" id="A0A834XX52"/>
<evidence type="ECO:0000313" key="14">
    <source>
        <dbReference type="Proteomes" id="UP000639338"/>
    </source>
</evidence>
<keyword evidence="3" id="KW-0479">Metal-binding</keyword>
<sequence>MASTLSLLAMFDELVRCTNVLVNGSCEAEFLQFAINQETVRQKWLASIQECERLNQALEKSEHESADLDRKLSHARRLLDEEKKRRRIAEDQRNSLERQMCMARDLLFNNDGGRNLNDETREKLQFLNNTTLNGRSYNNYGRDMYNEKLNTITELDCTGTLLSDLSCYSKSEDDLDASEMLNQNHKKREWKEHRPSGEYSFKKRRSTIHKVADLNTSDRIIATTTVTLPKEGPISASSVIQAVPGNENQDPQLLLRKNRKSNERNQRPSASAATATTRTATNNDTNKLSFNPKPSAPIPDNSTSGSESEGIFKPSPNIGGYTLKTKLSRSHKFGTRTTVLKTDRCAPCGKKIKFSNVAVKCRECKAVAHPQCKDLLPLPCIPVGNTPTLRAGVTGTIADYTPIEPPMVPSLVVHCIGEIENRGMNEQGLYRISGGSSEVKCLKEKFLKGRGVPNLSDVEIATICSTLKDFLRSLREPLITVSLWADFVRATEIKDSQESEAALYQAISELPPPNRDTLAFLILHLQRVSSTPECRMPISNLATVFGPTLVGYSSKEQSTISMLNETRTQASIVESLLKIPSDYWANFVNRDNKFSTDTPKSGRLKHTPSTDSLLKKSRGFFNTPLGSHSRGLKRHKKYFDTPPLRSGI</sequence>
<dbReference type="Proteomes" id="UP000639338">
    <property type="component" value="Unassembled WGS sequence"/>
</dbReference>
<dbReference type="GO" id="GO:0032154">
    <property type="term" value="C:cleavage furrow"/>
    <property type="evidence" value="ECO:0007669"/>
    <property type="project" value="TreeGrafter"/>
</dbReference>
<evidence type="ECO:0000256" key="5">
    <source>
        <dbReference type="ARBA" id="ARBA00022782"/>
    </source>
</evidence>
<evidence type="ECO:0000313" key="13">
    <source>
        <dbReference type="EMBL" id="KAF7994421.1"/>
    </source>
</evidence>
<dbReference type="PROSITE" id="PS00479">
    <property type="entry name" value="ZF_DAG_PE_1"/>
    <property type="match status" value="1"/>
</dbReference>
<dbReference type="GO" id="GO:0005096">
    <property type="term" value="F:GTPase activator activity"/>
    <property type="evidence" value="ECO:0007669"/>
    <property type="project" value="UniProtKB-KW"/>
</dbReference>
<dbReference type="InterPro" id="IPR046349">
    <property type="entry name" value="C1-like_sf"/>
</dbReference>
<evidence type="ECO:0000259" key="12">
    <source>
        <dbReference type="PROSITE" id="PS50238"/>
    </source>
</evidence>
<reference evidence="13 14" key="1">
    <citation type="submission" date="2020-08" db="EMBL/GenBank/DDBJ databases">
        <title>Aphidius gifuensis genome sequencing and assembly.</title>
        <authorList>
            <person name="Du Z."/>
        </authorList>
    </citation>
    <scope>NUCLEOTIDE SEQUENCE [LARGE SCALE GENOMIC DNA]</scope>
    <source>
        <strain evidence="13">YNYX2018</strain>
        <tissue evidence="13">Adults</tissue>
    </source>
</reference>
<feature type="coiled-coil region" evidence="8">
    <location>
        <begin position="51"/>
        <end position="99"/>
    </location>
</feature>
<accession>A0A834XX52</accession>
<dbReference type="FunFam" id="3.30.60.20:FF:000033">
    <property type="entry name" value="Rac GTPase-activating protein 1"/>
    <property type="match status" value="1"/>
</dbReference>
<dbReference type="Pfam" id="PF00130">
    <property type="entry name" value="C1_1"/>
    <property type="match status" value="1"/>
</dbReference>
<dbReference type="EMBL" id="JACMRX010000002">
    <property type="protein sequence ID" value="KAF7994421.1"/>
    <property type="molecule type" value="Genomic_DNA"/>
</dbReference>
<keyword evidence="8" id="KW-0175">Coiled coil</keyword>
<proteinExistence type="predicted"/>
<keyword evidence="10" id="KW-0732">Signal</keyword>
<feature type="region of interest" description="Disordered" evidence="9">
    <location>
        <begin position="257"/>
        <end position="317"/>
    </location>
</feature>
<dbReference type="Gene3D" id="1.10.555.10">
    <property type="entry name" value="Rho GTPase activation protein"/>
    <property type="match status" value="1"/>
</dbReference>
<dbReference type="SMART" id="SM00324">
    <property type="entry name" value="RhoGAP"/>
    <property type="match status" value="1"/>
</dbReference>
<evidence type="ECO:0008006" key="15">
    <source>
        <dbReference type="Google" id="ProtNLM"/>
    </source>
</evidence>
<dbReference type="Gene3D" id="3.30.60.20">
    <property type="match status" value="1"/>
</dbReference>
<feature type="compositionally biased region" description="Low complexity" evidence="9">
    <location>
        <begin position="269"/>
        <end position="281"/>
    </location>
</feature>
<dbReference type="SUPFAM" id="SSF48350">
    <property type="entry name" value="GTPase activation domain, GAP"/>
    <property type="match status" value="1"/>
</dbReference>
<evidence type="ECO:0000256" key="9">
    <source>
        <dbReference type="SAM" id="MobiDB-lite"/>
    </source>
</evidence>
<keyword evidence="14" id="KW-1185">Reference proteome</keyword>
<dbReference type="GO" id="GO:0007266">
    <property type="term" value="P:Rho protein signal transduction"/>
    <property type="evidence" value="ECO:0007669"/>
    <property type="project" value="TreeGrafter"/>
</dbReference>
<dbReference type="PANTHER" id="PTHR46199">
    <property type="entry name" value="RAC GTPASE-ACTIVATING PROTEIN 1"/>
    <property type="match status" value="1"/>
</dbReference>
<evidence type="ECO:0000256" key="4">
    <source>
        <dbReference type="ARBA" id="ARBA00022771"/>
    </source>
</evidence>
<dbReference type="SUPFAM" id="SSF57889">
    <property type="entry name" value="Cysteine-rich domain"/>
    <property type="match status" value="1"/>
</dbReference>
<keyword evidence="7" id="KW-0744">Spermatogenesis</keyword>
<evidence type="ECO:0000256" key="7">
    <source>
        <dbReference type="ARBA" id="ARBA00022871"/>
    </source>
</evidence>
<dbReference type="PANTHER" id="PTHR46199:SF3">
    <property type="entry name" value="RAC GTPASE-ACTIVATING PROTEIN 1"/>
    <property type="match status" value="1"/>
</dbReference>
<keyword evidence="4" id="KW-0863">Zinc-finger</keyword>
<dbReference type="GO" id="GO:0000281">
    <property type="term" value="P:mitotic cytokinesis"/>
    <property type="evidence" value="ECO:0007669"/>
    <property type="project" value="TreeGrafter"/>
</dbReference>
<dbReference type="PROSITE" id="PS50238">
    <property type="entry name" value="RHOGAP"/>
    <property type="match status" value="1"/>
</dbReference>
<dbReference type="CDD" id="cd04382">
    <property type="entry name" value="RhoGAP_MgcRacGAP"/>
    <property type="match status" value="1"/>
</dbReference>
<dbReference type="GO" id="GO:0030496">
    <property type="term" value="C:midbody"/>
    <property type="evidence" value="ECO:0007669"/>
    <property type="project" value="TreeGrafter"/>
</dbReference>
<dbReference type="CDD" id="cd20821">
    <property type="entry name" value="C1_MgcRacGAP"/>
    <property type="match status" value="1"/>
</dbReference>
<dbReference type="GO" id="GO:0008270">
    <property type="term" value="F:zinc ion binding"/>
    <property type="evidence" value="ECO:0007669"/>
    <property type="project" value="UniProtKB-KW"/>
</dbReference>
<dbReference type="InterPro" id="IPR002219">
    <property type="entry name" value="PKC_DAG/PE"/>
</dbReference>
<dbReference type="GO" id="GO:0051233">
    <property type="term" value="C:spindle midzone"/>
    <property type="evidence" value="ECO:0007669"/>
    <property type="project" value="TreeGrafter"/>
</dbReference>
<dbReference type="InterPro" id="IPR000198">
    <property type="entry name" value="RhoGAP_dom"/>
</dbReference>
<feature type="domain" description="Phorbol-ester/DAG-type" evidence="11">
    <location>
        <begin position="330"/>
        <end position="380"/>
    </location>
</feature>
<keyword evidence="5" id="KW-0221">Differentiation</keyword>
<dbReference type="GO" id="GO:0007283">
    <property type="term" value="P:spermatogenesis"/>
    <property type="evidence" value="ECO:0007669"/>
    <property type="project" value="UniProtKB-KW"/>
</dbReference>
<feature type="chain" id="PRO_5032589897" description="Rac GTPase-activating protein 1" evidence="10">
    <location>
        <begin position="18"/>
        <end position="648"/>
    </location>
</feature>
<gene>
    <name evidence="13" type="ORF">HCN44_003893</name>
</gene>
<evidence type="ECO:0000256" key="3">
    <source>
        <dbReference type="ARBA" id="ARBA00022723"/>
    </source>
</evidence>
<dbReference type="GO" id="GO:0030154">
    <property type="term" value="P:cell differentiation"/>
    <property type="evidence" value="ECO:0007669"/>
    <property type="project" value="UniProtKB-KW"/>
</dbReference>
<keyword evidence="6" id="KW-0862">Zinc</keyword>
<dbReference type="PROSITE" id="PS50081">
    <property type="entry name" value="ZF_DAG_PE_2"/>
    <property type="match status" value="1"/>
</dbReference>
<evidence type="ECO:0000256" key="8">
    <source>
        <dbReference type="SAM" id="Coils"/>
    </source>
</evidence>